<organism evidence="1 2">
    <name type="scientific">Burkholderia pseudomultivorans</name>
    <dbReference type="NCBI Taxonomy" id="1207504"/>
    <lineage>
        <taxon>Bacteria</taxon>
        <taxon>Pseudomonadati</taxon>
        <taxon>Pseudomonadota</taxon>
        <taxon>Betaproteobacteria</taxon>
        <taxon>Burkholderiales</taxon>
        <taxon>Burkholderiaceae</taxon>
        <taxon>Burkholderia</taxon>
        <taxon>Burkholderia cepacia complex</taxon>
    </lineage>
</organism>
<dbReference type="AlphaFoldDB" id="A0A132F270"/>
<name>A0A132F270_9BURK</name>
<dbReference type="EMBL" id="LPJX01000031">
    <property type="protein sequence ID" value="KWF66643.1"/>
    <property type="molecule type" value="Genomic_DNA"/>
</dbReference>
<protein>
    <submittedName>
        <fullName evidence="1">Major capsid protein E</fullName>
    </submittedName>
</protein>
<evidence type="ECO:0000313" key="2">
    <source>
        <dbReference type="Proteomes" id="UP000061512"/>
    </source>
</evidence>
<proteinExistence type="predicted"/>
<dbReference type="Pfam" id="PF03864">
    <property type="entry name" value="Phage_cap_E"/>
    <property type="match status" value="1"/>
</dbReference>
<sequence>MADIALFQDDAFSLSSLSAAINEQPYVPGRIGTLGLFEEDGITTTTVQIERDGDTLSLVPAGQRGAPAVVVGGSKRGMIPFNTVHLPQRAVIMADEIANLRAFGSETELEALQTVVNRRLAKMRRQLDATHEFHRIGAIKGAVLDADGKTVLIDLLKYFGIEQTVISFELSTATTEMRQKCVEVQDAIEDALGAMTYTGVRVFCGREFWNKLIVAKSVKETYLASVMAAQLRGDARDAFDFGGCTFERYRGRVGDVGYVADDEAHAVPEGVSELFISRFAPADYVEAVNTTGIPYYAKQELMDFGKGVEIEAQSNPIHLCTRPKALIKLKA</sequence>
<dbReference type="InterPro" id="IPR005564">
    <property type="entry name" value="Major_capsid_GpE"/>
</dbReference>
<gene>
    <name evidence="1" type="ORF">WT57_17185</name>
</gene>
<comment type="caution">
    <text evidence="1">The sequence shown here is derived from an EMBL/GenBank/DDBJ whole genome shotgun (WGS) entry which is preliminary data.</text>
</comment>
<dbReference type="RefSeq" id="WP_060298890.1">
    <property type="nucleotide sequence ID" value="NZ_LPJX01000031.1"/>
</dbReference>
<evidence type="ECO:0000313" key="1">
    <source>
        <dbReference type="EMBL" id="KWF66643.1"/>
    </source>
</evidence>
<reference evidence="1 2" key="1">
    <citation type="submission" date="2015-11" db="EMBL/GenBank/DDBJ databases">
        <title>Expanding the genomic diversity of Burkholderia species for the development of highly accurate diagnostics.</title>
        <authorList>
            <person name="Sahl J."/>
            <person name="Keim P."/>
            <person name="Wagner D."/>
        </authorList>
    </citation>
    <scope>NUCLEOTIDE SEQUENCE [LARGE SCALE GENOMIC DNA]</scope>
    <source>
        <strain evidence="1 2">MSMB574WGS</strain>
    </source>
</reference>
<accession>A0A132F270</accession>
<dbReference type="Proteomes" id="UP000061512">
    <property type="component" value="Unassembled WGS sequence"/>
</dbReference>